<protein>
    <recommendedName>
        <fullName evidence="4">SxtK</fullName>
    </recommendedName>
</protein>
<dbReference type="AlphaFoldDB" id="A0A9W4D4B9"/>
<evidence type="ECO:0000313" key="3">
    <source>
        <dbReference type="Proteomes" id="UP001153719"/>
    </source>
</evidence>
<accession>A0A9W4D4B9</accession>
<keyword evidence="1" id="KW-0472">Membrane</keyword>
<feature type="transmembrane region" description="Helical" evidence="1">
    <location>
        <begin position="21"/>
        <end position="51"/>
    </location>
</feature>
<dbReference type="RefSeq" id="WP_254173689.1">
    <property type="nucleotide sequence ID" value="NZ_LR882967.1"/>
</dbReference>
<sequence length="54" mass="6111">MLKDTVDFLKDLGGFLKVQKNYWLIPLIVTLVFMGALIVFAQSSAIAPFIYTLF</sequence>
<evidence type="ECO:0000256" key="1">
    <source>
        <dbReference type="SAM" id="Phobius"/>
    </source>
</evidence>
<keyword evidence="3" id="KW-1185">Reference proteome</keyword>
<evidence type="ECO:0000313" key="2">
    <source>
        <dbReference type="EMBL" id="CAD5944410.1"/>
    </source>
</evidence>
<reference evidence="2" key="1">
    <citation type="submission" date="2020-09" db="EMBL/GenBank/DDBJ databases">
        <authorList>
            <person name="Blom J."/>
        </authorList>
    </citation>
    <scope>NUCLEOTIDE SEQUENCE</scope>
    <source>
        <strain evidence="2">No.713</strain>
    </source>
</reference>
<dbReference type="Pfam" id="PF19451">
    <property type="entry name" value="DUF5989"/>
    <property type="match status" value="1"/>
</dbReference>
<dbReference type="InterPro" id="IPR046031">
    <property type="entry name" value="DUF5989"/>
</dbReference>
<organism evidence="2 3">
    <name type="scientific">Planktothrix pseudagardhii</name>
    <dbReference type="NCBI Taxonomy" id="132604"/>
    <lineage>
        <taxon>Bacteria</taxon>
        <taxon>Bacillati</taxon>
        <taxon>Cyanobacteriota</taxon>
        <taxon>Cyanophyceae</taxon>
        <taxon>Oscillatoriophycideae</taxon>
        <taxon>Oscillatoriales</taxon>
        <taxon>Microcoleaceae</taxon>
        <taxon>Planktothrix</taxon>
    </lineage>
</organism>
<dbReference type="KEGG" id="ppsu:NO713_02135"/>
<proteinExistence type="predicted"/>
<keyword evidence="1" id="KW-1133">Transmembrane helix</keyword>
<keyword evidence="1" id="KW-0812">Transmembrane</keyword>
<name>A0A9W4D4B9_9CYAN</name>
<dbReference type="Proteomes" id="UP001153719">
    <property type="component" value="Chromosome"/>
</dbReference>
<dbReference type="EMBL" id="LR882967">
    <property type="protein sequence ID" value="CAD5944410.1"/>
    <property type="molecule type" value="Genomic_DNA"/>
</dbReference>
<evidence type="ECO:0008006" key="4">
    <source>
        <dbReference type="Google" id="ProtNLM"/>
    </source>
</evidence>
<gene>
    <name evidence="2" type="ORF">NO713_02135</name>
</gene>